<name>A0A392SLX6_9FABA</name>
<protein>
    <submittedName>
        <fullName evidence="1">Uncharacterized protein</fullName>
    </submittedName>
</protein>
<proteinExistence type="predicted"/>
<evidence type="ECO:0000313" key="1">
    <source>
        <dbReference type="EMBL" id="MCI49417.1"/>
    </source>
</evidence>
<organism evidence="1 2">
    <name type="scientific">Trifolium medium</name>
    <dbReference type="NCBI Taxonomy" id="97028"/>
    <lineage>
        <taxon>Eukaryota</taxon>
        <taxon>Viridiplantae</taxon>
        <taxon>Streptophyta</taxon>
        <taxon>Embryophyta</taxon>
        <taxon>Tracheophyta</taxon>
        <taxon>Spermatophyta</taxon>
        <taxon>Magnoliopsida</taxon>
        <taxon>eudicotyledons</taxon>
        <taxon>Gunneridae</taxon>
        <taxon>Pentapetalae</taxon>
        <taxon>rosids</taxon>
        <taxon>fabids</taxon>
        <taxon>Fabales</taxon>
        <taxon>Fabaceae</taxon>
        <taxon>Papilionoideae</taxon>
        <taxon>50 kb inversion clade</taxon>
        <taxon>NPAAA clade</taxon>
        <taxon>Hologalegina</taxon>
        <taxon>IRL clade</taxon>
        <taxon>Trifolieae</taxon>
        <taxon>Trifolium</taxon>
    </lineage>
</organism>
<sequence>MEAQQFEDDSFNLWLEEGEAMVQELAEQGETFATRRIQANLTKQRVLVEKVIEEQKRQAEVQAKLSRDIAHILTLLQPQNH</sequence>
<comment type="caution">
    <text evidence="1">The sequence shown here is derived from an EMBL/GenBank/DDBJ whole genome shotgun (WGS) entry which is preliminary data.</text>
</comment>
<accession>A0A392SLX6</accession>
<dbReference type="AlphaFoldDB" id="A0A392SLX6"/>
<evidence type="ECO:0000313" key="2">
    <source>
        <dbReference type="Proteomes" id="UP000265520"/>
    </source>
</evidence>
<dbReference type="Proteomes" id="UP000265520">
    <property type="component" value="Unassembled WGS sequence"/>
</dbReference>
<dbReference type="EMBL" id="LXQA010400841">
    <property type="protein sequence ID" value="MCI49417.1"/>
    <property type="molecule type" value="Genomic_DNA"/>
</dbReference>
<reference evidence="1 2" key="1">
    <citation type="journal article" date="2018" name="Front. Plant Sci.">
        <title>Red Clover (Trifolium pratense) and Zigzag Clover (T. medium) - A Picture of Genomic Similarities and Differences.</title>
        <authorList>
            <person name="Dluhosova J."/>
            <person name="Istvanek J."/>
            <person name="Nedelnik J."/>
            <person name="Repkova J."/>
        </authorList>
    </citation>
    <scope>NUCLEOTIDE SEQUENCE [LARGE SCALE GENOMIC DNA]</scope>
    <source>
        <strain evidence="2">cv. 10/8</strain>
        <tissue evidence="1">Leaf</tissue>
    </source>
</reference>
<keyword evidence="2" id="KW-1185">Reference proteome</keyword>